<dbReference type="Pfam" id="PF00550">
    <property type="entry name" value="PP-binding"/>
    <property type="match status" value="1"/>
</dbReference>
<dbReference type="PANTHER" id="PTHR45527">
    <property type="entry name" value="NONRIBOSOMAL PEPTIDE SYNTHETASE"/>
    <property type="match status" value="1"/>
</dbReference>
<comment type="cofactor">
    <cofactor evidence="1">
        <name>pantetheine 4'-phosphate</name>
        <dbReference type="ChEBI" id="CHEBI:47942"/>
    </cofactor>
</comment>
<gene>
    <name evidence="5" type="ORF">ID854_00395</name>
</gene>
<sequence>MTRCAGVQEAVVIAREDSPGDKRLVAYLLPQPGIELVPAALRQQLAQHLAEYMLPSAFVMLETFPLTPNGKLDRKALPAPEQSAMAVRGYEAPIGEVETTLTQIWQDLLGLERIGRHDHFFELGGHSLLVVSVIERLRQQGWALDVRTVFTAPVLADLARAIQASPEENPVFIVPSNQIPDGSTVLTPEMLPLVTLSQAEIDTIVETVAGGAANVQDIYPLAPLQEGILFHHRLDPHRDPYVISSLL</sequence>
<dbReference type="Proteomes" id="UP001193920">
    <property type="component" value="Unassembled WGS sequence"/>
</dbReference>
<evidence type="ECO:0000256" key="1">
    <source>
        <dbReference type="ARBA" id="ARBA00001957"/>
    </source>
</evidence>
<evidence type="ECO:0000313" key="5">
    <source>
        <dbReference type="EMBL" id="MBD2798958.1"/>
    </source>
</evidence>
<dbReference type="Gene3D" id="1.10.1200.10">
    <property type="entry name" value="ACP-like"/>
    <property type="match status" value="1"/>
</dbReference>
<dbReference type="InterPro" id="IPR036736">
    <property type="entry name" value="ACP-like_sf"/>
</dbReference>
<name>A0AAW3YRQ9_9GAMM</name>
<accession>A0AAW3YRQ9</accession>
<dbReference type="SUPFAM" id="SSF56801">
    <property type="entry name" value="Acetyl-CoA synthetase-like"/>
    <property type="match status" value="1"/>
</dbReference>
<dbReference type="Gene3D" id="3.30.300.30">
    <property type="match status" value="1"/>
</dbReference>
<evidence type="ECO:0000259" key="4">
    <source>
        <dbReference type="PROSITE" id="PS50075"/>
    </source>
</evidence>
<dbReference type="PANTHER" id="PTHR45527:SF1">
    <property type="entry name" value="FATTY ACID SYNTHASE"/>
    <property type="match status" value="1"/>
</dbReference>
<dbReference type="GO" id="GO:0044550">
    <property type="term" value="P:secondary metabolite biosynthetic process"/>
    <property type="evidence" value="ECO:0007669"/>
    <property type="project" value="TreeGrafter"/>
</dbReference>
<dbReference type="AlphaFoldDB" id="A0AAW3YRQ9"/>
<dbReference type="SUPFAM" id="SSF47336">
    <property type="entry name" value="ACP-like"/>
    <property type="match status" value="1"/>
</dbReference>
<comment type="caution">
    <text evidence="5">The sequence shown here is derived from an EMBL/GenBank/DDBJ whole genome shotgun (WGS) entry which is preliminary data.</text>
</comment>
<feature type="domain" description="Carrier" evidence="4">
    <location>
        <begin position="92"/>
        <end position="166"/>
    </location>
</feature>
<keyword evidence="2" id="KW-0596">Phosphopantetheine</keyword>
<dbReference type="InterPro" id="IPR045851">
    <property type="entry name" value="AMP-bd_C_sf"/>
</dbReference>
<dbReference type="Gene3D" id="3.30.559.10">
    <property type="entry name" value="Chloramphenicol acetyltransferase-like domain"/>
    <property type="match status" value="1"/>
</dbReference>
<dbReference type="PROSITE" id="PS50075">
    <property type="entry name" value="CARRIER"/>
    <property type="match status" value="1"/>
</dbReference>
<dbReference type="InterPro" id="IPR009081">
    <property type="entry name" value="PP-bd_ACP"/>
</dbReference>
<dbReference type="Pfam" id="PF13193">
    <property type="entry name" value="AMP-binding_C"/>
    <property type="match status" value="1"/>
</dbReference>
<evidence type="ECO:0000256" key="3">
    <source>
        <dbReference type="ARBA" id="ARBA00022553"/>
    </source>
</evidence>
<reference evidence="5" key="1">
    <citation type="submission" date="2020-09" db="EMBL/GenBank/DDBJ databases">
        <authorList>
            <person name="Palma L."/>
            <person name="Caballero P."/>
            <person name="Berry C."/>
            <person name="Del Valle E."/>
        </authorList>
    </citation>
    <scope>NUCLEOTIDE SEQUENCE</scope>
    <source>
        <strain evidence="5">M</strain>
    </source>
</reference>
<protein>
    <submittedName>
        <fullName evidence="5">Non-ribosomal peptide synthetase</fullName>
    </submittedName>
</protein>
<dbReference type="InterPro" id="IPR025110">
    <property type="entry name" value="AMP-bd_C"/>
</dbReference>
<dbReference type="GO" id="GO:0005737">
    <property type="term" value="C:cytoplasm"/>
    <property type="evidence" value="ECO:0007669"/>
    <property type="project" value="TreeGrafter"/>
</dbReference>
<dbReference type="FunFam" id="1.10.1200.10:FF:000005">
    <property type="entry name" value="Nonribosomal peptide synthetase 1"/>
    <property type="match status" value="1"/>
</dbReference>
<organism evidence="5">
    <name type="scientific">Xenorhabdus szentirmaii</name>
    <dbReference type="NCBI Taxonomy" id="290112"/>
    <lineage>
        <taxon>Bacteria</taxon>
        <taxon>Pseudomonadati</taxon>
        <taxon>Pseudomonadota</taxon>
        <taxon>Gammaproteobacteria</taxon>
        <taxon>Enterobacterales</taxon>
        <taxon>Morganellaceae</taxon>
        <taxon>Xenorhabdus</taxon>
    </lineage>
</organism>
<evidence type="ECO:0000256" key="2">
    <source>
        <dbReference type="ARBA" id="ARBA00022450"/>
    </source>
</evidence>
<dbReference type="InterPro" id="IPR023213">
    <property type="entry name" value="CAT-like_dom_sf"/>
</dbReference>
<dbReference type="EMBL" id="JACXBF010000024">
    <property type="protein sequence ID" value="MBD2798958.1"/>
    <property type="molecule type" value="Genomic_DNA"/>
</dbReference>
<feature type="non-terminal residue" evidence="5">
    <location>
        <position position="247"/>
    </location>
</feature>
<proteinExistence type="predicted"/>
<reference evidence="5" key="2">
    <citation type="journal article" date="2024" name="Toxins">
        <title>Genome Sequence Analysis of Native Xenorhabdus Strains Isolated from Entomopathogenic Nematodes in Argentina.</title>
        <authorList>
            <person name="Palma L."/>
            <person name="Frizzo L."/>
            <person name="Kaiser S."/>
            <person name="Berry C."/>
            <person name="Caballero P."/>
            <person name="Bode H.B."/>
            <person name="Del Valle E.E."/>
        </authorList>
    </citation>
    <scope>NUCLEOTIDE SEQUENCE</scope>
    <source>
        <strain evidence="5">M</strain>
    </source>
</reference>
<keyword evidence="3" id="KW-0597">Phosphoprotein</keyword>
<dbReference type="GO" id="GO:0031177">
    <property type="term" value="F:phosphopantetheine binding"/>
    <property type="evidence" value="ECO:0007669"/>
    <property type="project" value="TreeGrafter"/>
</dbReference>
<dbReference type="GO" id="GO:0043041">
    <property type="term" value="P:amino acid activation for nonribosomal peptide biosynthetic process"/>
    <property type="evidence" value="ECO:0007669"/>
    <property type="project" value="TreeGrafter"/>
</dbReference>